<reference evidence="1" key="1">
    <citation type="submission" date="2022-07" db="EMBL/GenBank/DDBJ databases">
        <title>Phylogenomic reconstructions and comparative analyses of Kickxellomycotina fungi.</title>
        <authorList>
            <person name="Reynolds N.K."/>
            <person name="Stajich J.E."/>
            <person name="Barry K."/>
            <person name="Grigoriev I.V."/>
            <person name="Crous P."/>
            <person name="Smith M.E."/>
        </authorList>
    </citation>
    <scope>NUCLEOTIDE SEQUENCE</scope>
    <source>
        <strain evidence="1">BCRC 34882</strain>
    </source>
</reference>
<name>A0ABQ8PNQ9_9FUNG</name>
<sequence length="101" mass="11689">MGATKVVDYTKEDHTKALESAADMVFDSFCDKEFFKSKGVNYIYNFVKLNGQELEKAFNLLLENKIIERIIPEVYEFTNEGVRSAFKKAMDGHTTRKIIIR</sequence>
<protein>
    <submittedName>
        <fullName evidence="1">Uncharacterized protein</fullName>
    </submittedName>
</protein>
<dbReference type="Proteomes" id="UP001151295">
    <property type="component" value="Unassembled WGS sequence"/>
</dbReference>
<comment type="caution">
    <text evidence="1">The sequence shown here is derived from an EMBL/GenBank/DDBJ whole genome shotgun (WGS) entry which is preliminary data.</text>
</comment>
<evidence type="ECO:0000313" key="2">
    <source>
        <dbReference type="Proteomes" id="UP001151295"/>
    </source>
</evidence>
<evidence type="ECO:0000313" key="1">
    <source>
        <dbReference type="EMBL" id="KAJ1992329.1"/>
    </source>
</evidence>
<proteinExistence type="predicted"/>
<accession>A0ABQ8PNQ9</accession>
<gene>
    <name evidence="1" type="ORF">EDC05_002827</name>
</gene>
<keyword evidence="2" id="KW-1185">Reference proteome</keyword>
<organism evidence="1 2">
    <name type="scientific">Coemansia umbellata</name>
    <dbReference type="NCBI Taxonomy" id="1424467"/>
    <lineage>
        <taxon>Eukaryota</taxon>
        <taxon>Fungi</taxon>
        <taxon>Fungi incertae sedis</taxon>
        <taxon>Zoopagomycota</taxon>
        <taxon>Kickxellomycotina</taxon>
        <taxon>Kickxellomycetes</taxon>
        <taxon>Kickxellales</taxon>
        <taxon>Kickxellaceae</taxon>
        <taxon>Coemansia</taxon>
    </lineage>
</organism>
<dbReference type="EMBL" id="JANBQD010000028">
    <property type="protein sequence ID" value="KAJ1992329.1"/>
    <property type="molecule type" value="Genomic_DNA"/>
</dbReference>
<feature type="non-terminal residue" evidence="1">
    <location>
        <position position="101"/>
    </location>
</feature>